<evidence type="ECO:0000259" key="3">
    <source>
        <dbReference type="Pfam" id="PF25043"/>
    </source>
</evidence>
<evidence type="ECO:0000259" key="2">
    <source>
        <dbReference type="Pfam" id="PF11443"/>
    </source>
</evidence>
<organism evidence="4 5">
    <name type="scientific">Triticum turgidum subsp. durum</name>
    <name type="common">Durum wheat</name>
    <name type="synonym">Triticum durum</name>
    <dbReference type="NCBI Taxonomy" id="4567"/>
    <lineage>
        <taxon>Eukaryota</taxon>
        <taxon>Viridiplantae</taxon>
        <taxon>Streptophyta</taxon>
        <taxon>Embryophyta</taxon>
        <taxon>Tracheophyta</taxon>
        <taxon>Spermatophyta</taxon>
        <taxon>Magnoliopsida</taxon>
        <taxon>Liliopsida</taxon>
        <taxon>Poales</taxon>
        <taxon>Poaceae</taxon>
        <taxon>BOP clade</taxon>
        <taxon>Pooideae</taxon>
        <taxon>Triticodae</taxon>
        <taxon>Triticeae</taxon>
        <taxon>Triticinae</taxon>
        <taxon>Triticum</taxon>
    </lineage>
</organism>
<dbReference type="InterPro" id="IPR056690">
    <property type="entry name" value="DUF7788"/>
</dbReference>
<feature type="region of interest" description="Disordered" evidence="1">
    <location>
        <begin position="639"/>
        <end position="682"/>
    </location>
</feature>
<dbReference type="InterPro" id="IPR058580">
    <property type="entry name" value="DUF2828"/>
</dbReference>
<feature type="domain" description="DUF7788" evidence="3">
    <location>
        <begin position="463"/>
        <end position="689"/>
    </location>
</feature>
<dbReference type="OMA" id="DWAMNTD"/>
<feature type="compositionally biased region" description="Acidic residues" evidence="1">
    <location>
        <begin position="639"/>
        <end position="653"/>
    </location>
</feature>
<dbReference type="Gramene" id="TRITD7Bv1G212280.1">
    <property type="protein sequence ID" value="TRITD7Bv1G212280.1"/>
    <property type="gene ID" value="TRITD7Bv1G212280"/>
</dbReference>
<dbReference type="PANTHER" id="PTHR31373:SF28">
    <property type="entry name" value="TROVE DOMAIN-CONTAINING PROTEIN"/>
    <property type="match status" value="1"/>
</dbReference>
<dbReference type="EMBL" id="LT934124">
    <property type="protein sequence ID" value="VAI92862.1"/>
    <property type="molecule type" value="Genomic_DNA"/>
</dbReference>
<dbReference type="Gene3D" id="3.40.50.410">
    <property type="entry name" value="von Willebrand factor, type A domain"/>
    <property type="match status" value="1"/>
</dbReference>
<dbReference type="InterPro" id="IPR011205">
    <property type="entry name" value="UCP015417_vWA"/>
</dbReference>
<dbReference type="Pfam" id="PF25043">
    <property type="entry name" value="DUF7788"/>
    <property type="match status" value="1"/>
</dbReference>
<protein>
    <submittedName>
        <fullName evidence="4">Uncharacterized protein</fullName>
    </submittedName>
</protein>
<gene>
    <name evidence="4" type="ORF">TRITD_7Bv1G212280</name>
</gene>
<reference evidence="4 5" key="1">
    <citation type="submission" date="2017-09" db="EMBL/GenBank/DDBJ databases">
        <authorList>
            <consortium name="International Durum Wheat Genome Sequencing Consortium (IDWGSC)"/>
            <person name="Milanesi L."/>
        </authorList>
    </citation>
    <scope>NUCLEOTIDE SEQUENCE [LARGE SCALE GENOMIC DNA]</scope>
    <source>
        <strain evidence="5">cv. Svevo</strain>
    </source>
</reference>
<dbReference type="SUPFAM" id="SSF53300">
    <property type="entry name" value="vWA-like"/>
    <property type="match status" value="1"/>
</dbReference>
<dbReference type="PIRSF" id="PIRSF015417">
    <property type="entry name" value="T31B5_30_vWA"/>
    <property type="match status" value="1"/>
</dbReference>
<feature type="region of interest" description="Disordered" evidence="1">
    <location>
        <begin position="47"/>
        <end position="69"/>
    </location>
</feature>
<dbReference type="PANTHER" id="PTHR31373">
    <property type="entry name" value="OS06G0652100 PROTEIN"/>
    <property type="match status" value="1"/>
</dbReference>
<evidence type="ECO:0000313" key="5">
    <source>
        <dbReference type="Proteomes" id="UP000324705"/>
    </source>
</evidence>
<proteinExistence type="predicted"/>
<dbReference type="Pfam" id="PF11443">
    <property type="entry name" value="DUF2828"/>
    <property type="match status" value="1"/>
</dbReference>
<accession>A0A9R1ADS1</accession>
<sequence length="701" mass="77709">MAAAAAAAAACRRAVSSTLRGPPIESLAATAARAAAPTGDQFLDLLDANFNRPAPPPPPKTRTENNSPTFATSGDPCLDFFFHVVPGTPASSVSSLLASAWAAEPTTALRLACNLRGVRGTGKADREGFYAAALWMHGSHPATLALNARPVAEFGYLKDLPEILHRIIHGGVSTRKPGKQARLAAEGGGLVARARAHPTFASFARFRSRTPRHGRRTEVSGLARRNKKRTKRARIAASQRRDLEEAAQAAVARRKKRADAAATAVQRYSRDQNYRLLHDMTAEVFADLLAEDLKKLAAGNMDFSLAGKWCPSVDSCYDRSTLICEAIARRLFPKGSSRDLPEDLPDAHYAYRVRERLRKEAYVPLRHALKLPEIFISAGEWAKVVYTRVSSVAMKNYKEHFVYYDQARFARYLADVEAGKVKIAAGALLPHEILTSAYFDPEVANLQWKRTVDDLLALGKLNNCLAVCDVSGSMHGVPMDVCVSLGLLLSELCDEPWRHRVITFSTRPQLHHVVGDTLREKSQFIQRMDWAMNTDFQAVFDQLLHVAVAGNLPPESMVKKVFVFSDMEFDQASARPWETDYEAITRKYTEAGYADAIPQIVFWNLRDSRSVPVTSEQKGVALVSGFSQNMLKLFLGPDPEEEEELQKENEEEELQKGDGNSKQEEEQQKELKKGKEVTMTPRSVMEKAIAGPLYQKLVVFD</sequence>
<keyword evidence="5" id="KW-1185">Reference proteome</keyword>
<feature type="compositionally biased region" description="Basic residues" evidence="1">
    <location>
        <begin position="224"/>
        <end position="234"/>
    </location>
</feature>
<feature type="domain" description="DUF2828" evidence="2">
    <location>
        <begin position="63"/>
        <end position="461"/>
    </location>
</feature>
<feature type="compositionally biased region" description="Basic and acidic residues" evidence="1">
    <location>
        <begin position="654"/>
        <end position="676"/>
    </location>
</feature>
<name>A0A9R1ADS1_TRITD</name>
<dbReference type="AlphaFoldDB" id="A0A9R1ADS1"/>
<dbReference type="InterPro" id="IPR036465">
    <property type="entry name" value="vWFA_dom_sf"/>
</dbReference>
<evidence type="ECO:0000313" key="4">
    <source>
        <dbReference type="EMBL" id="VAI92862.1"/>
    </source>
</evidence>
<feature type="region of interest" description="Disordered" evidence="1">
    <location>
        <begin position="211"/>
        <end position="234"/>
    </location>
</feature>
<evidence type="ECO:0000256" key="1">
    <source>
        <dbReference type="SAM" id="MobiDB-lite"/>
    </source>
</evidence>
<dbReference type="Proteomes" id="UP000324705">
    <property type="component" value="Chromosome 7B"/>
</dbReference>